<dbReference type="AlphaFoldDB" id="A0A8X6IJU4"/>
<accession>A0A8X6IJU4</accession>
<proteinExistence type="predicted"/>
<dbReference type="Proteomes" id="UP000887013">
    <property type="component" value="Unassembled WGS sequence"/>
</dbReference>
<evidence type="ECO:0000313" key="1">
    <source>
        <dbReference type="EMBL" id="GFS48977.1"/>
    </source>
</evidence>
<organism evidence="1 2">
    <name type="scientific">Nephila pilipes</name>
    <name type="common">Giant wood spider</name>
    <name type="synonym">Nephila maculata</name>
    <dbReference type="NCBI Taxonomy" id="299642"/>
    <lineage>
        <taxon>Eukaryota</taxon>
        <taxon>Metazoa</taxon>
        <taxon>Ecdysozoa</taxon>
        <taxon>Arthropoda</taxon>
        <taxon>Chelicerata</taxon>
        <taxon>Arachnida</taxon>
        <taxon>Araneae</taxon>
        <taxon>Araneomorphae</taxon>
        <taxon>Entelegynae</taxon>
        <taxon>Araneoidea</taxon>
        <taxon>Nephilidae</taxon>
        <taxon>Nephila</taxon>
    </lineage>
</organism>
<dbReference type="EMBL" id="BMAW01091307">
    <property type="protein sequence ID" value="GFS48977.1"/>
    <property type="molecule type" value="Genomic_DNA"/>
</dbReference>
<gene>
    <name evidence="1" type="ORF">NPIL_240131</name>
</gene>
<evidence type="ECO:0000313" key="2">
    <source>
        <dbReference type="Proteomes" id="UP000887013"/>
    </source>
</evidence>
<keyword evidence="2" id="KW-1185">Reference proteome</keyword>
<reference evidence="1" key="1">
    <citation type="submission" date="2020-08" db="EMBL/GenBank/DDBJ databases">
        <title>Multicomponent nature underlies the extraordinary mechanical properties of spider dragline silk.</title>
        <authorList>
            <person name="Kono N."/>
            <person name="Nakamura H."/>
            <person name="Mori M."/>
            <person name="Yoshida Y."/>
            <person name="Ohtoshi R."/>
            <person name="Malay A.D."/>
            <person name="Moran D.A.P."/>
            <person name="Tomita M."/>
            <person name="Numata K."/>
            <person name="Arakawa K."/>
        </authorList>
    </citation>
    <scope>NUCLEOTIDE SEQUENCE</scope>
</reference>
<sequence length="171" mass="19328">MNGQPVKLAISSAVRLFRMRHTGLYWGIVLVCVNARKRRPQRTCVSFLAFRDTNMPFPASPSFPSCFLGRHGLLNSLPIGVAFVMIRASPFTSATADRVRNVPAQSFCPKKEKESAHNLTTHSLLTVYDPSHTEPDPCITWSESPTFFFFILLFFFLLHPLSPIESREVLK</sequence>
<comment type="caution">
    <text evidence="1">The sequence shown here is derived from an EMBL/GenBank/DDBJ whole genome shotgun (WGS) entry which is preliminary data.</text>
</comment>
<name>A0A8X6IJU4_NEPPI</name>
<protein>
    <submittedName>
        <fullName evidence="1">Uncharacterized protein</fullName>
    </submittedName>
</protein>